<accession>A0ABU4HPR2</accession>
<feature type="domain" description="Methyltransferase" evidence="1">
    <location>
        <begin position="49"/>
        <end position="145"/>
    </location>
</feature>
<organism evidence="2 3">
    <name type="scientific">Conexibacter stalactiti</name>
    <dbReference type="NCBI Taxonomy" id="1940611"/>
    <lineage>
        <taxon>Bacteria</taxon>
        <taxon>Bacillati</taxon>
        <taxon>Actinomycetota</taxon>
        <taxon>Thermoleophilia</taxon>
        <taxon>Solirubrobacterales</taxon>
        <taxon>Conexibacteraceae</taxon>
        <taxon>Conexibacter</taxon>
    </lineage>
</organism>
<protein>
    <submittedName>
        <fullName evidence="2">Class I SAM-dependent methyltransferase</fullName>
        <ecNumber evidence="2">2.1.-.-</ecNumber>
    </submittedName>
</protein>
<proteinExistence type="predicted"/>
<keyword evidence="2" id="KW-0808">Transferase</keyword>
<dbReference type="Proteomes" id="UP001284601">
    <property type="component" value="Unassembled WGS sequence"/>
</dbReference>
<dbReference type="RefSeq" id="WP_318597576.1">
    <property type="nucleotide sequence ID" value="NZ_JAWSTH010000029.1"/>
</dbReference>
<evidence type="ECO:0000259" key="1">
    <source>
        <dbReference type="Pfam" id="PF13649"/>
    </source>
</evidence>
<dbReference type="Gene3D" id="3.40.50.150">
    <property type="entry name" value="Vaccinia Virus protein VP39"/>
    <property type="match status" value="1"/>
</dbReference>
<evidence type="ECO:0000313" key="3">
    <source>
        <dbReference type="Proteomes" id="UP001284601"/>
    </source>
</evidence>
<keyword evidence="2" id="KW-0489">Methyltransferase</keyword>
<dbReference type="SUPFAM" id="SSF53335">
    <property type="entry name" value="S-adenosyl-L-methionine-dependent methyltransferases"/>
    <property type="match status" value="1"/>
</dbReference>
<dbReference type="GO" id="GO:0008168">
    <property type="term" value="F:methyltransferase activity"/>
    <property type="evidence" value="ECO:0007669"/>
    <property type="project" value="UniProtKB-KW"/>
</dbReference>
<name>A0ABU4HPR2_9ACTN</name>
<keyword evidence="3" id="KW-1185">Reference proteome</keyword>
<dbReference type="GO" id="GO:0032259">
    <property type="term" value="P:methylation"/>
    <property type="evidence" value="ECO:0007669"/>
    <property type="project" value="UniProtKB-KW"/>
</dbReference>
<dbReference type="Pfam" id="PF13649">
    <property type="entry name" value="Methyltransf_25"/>
    <property type="match status" value="1"/>
</dbReference>
<sequence>MSSPRFDPEIAAHYELGLEHVRLETVSRIEGVRTRLLLERLLPEAPATVLDVGGAAGVHALPLARAGYAVRLLDPVALHVEQARAASAAQADAPLEEVVAGDARALPWADASAEAVLLLGPLYHLDADGRAAAQAEARRVLRPGGVVLAAAISRFASTFDGIRARAVADPAFAAIAAEDVASGDHVNPDGRPEWFTTAHFHHPDELWEELAVAGFAVEGVLAVEGPASFMPPREEAWWLDDEERRAALLDAIARVEQEPSVLGASAHLLGVGRRA</sequence>
<gene>
    <name evidence="2" type="ORF">R7226_12890</name>
</gene>
<dbReference type="InterPro" id="IPR029063">
    <property type="entry name" value="SAM-dependent_MTases_sf"/>
</dbReference>
<evidence type="ECO:0000313" key="2">
    <source>
        <dbReference type="EMBL" id="MDW5595239.1"/>
    </source>
</evidence>
<reference evidence="3" key="1">
    <citation type="submission" date="2023-07" db="EMBL/GenBank/DDBJ databases">
        <title>Conexibacter stalactiti sp. nov., isolated from stalactites in a lava cave and emended description of the genus Conexibacter.</title>
        <authorList>
            <person name="Lee S.D."/>
        </authorList>
    </citation>
    <scope>NUCLEOTIDE SEQUENCE [LARGE SCALE GENOMIC DNA]</scope>
    <source>
        <strain evidence="3">KCTC 39840</strain>
    </source>
</reference>
<dbReference type="CDD" id="cd02440">
    <property type="entry name" value="AdoMet_MTases"/>
    <property type="match status" value="1"/>
</dbReference>
<dbReference type="InterPro" id="IPR041698">
    <property type="entry name" value="Methyltransf_25"/>
</dbReference>
<dbReference type="EC" id="2.1.-.-" evidence="2"/>
<comment type="caution">
    <text evidence="2">The sequence shown here is derived from an EMBL/GenBank/DDBJ whole genome shotgun (WGS) entry which is preliminary data.</text>
</comment>
<dbReference type="EMBL" id="JAWSTH010000029">
    <property type="protein sequence ID" value="MDW5595239.1"/>
    <property type="molecule type" value="Genomic_DNA"/>
</dbReference>